<feature type="domain" description="DUF4408" evidence="3">
    <location>
        <begin position="46"/>
        <end position="78"/>
    </location>
</feature>
<reference evidence="4" key="2">
    <citation type="submission" date="2017-06" db="EMBL/GenBank/DDBJ databases">
        <title>The pomegranate genome and the genomics of punicalagin biosynthesis.</title>
        <authorList>
            <person name="Xu C."/>
        </authorList>
    </citation>
    <scope>NUCLEOTIDE SEQUENCE [LARGE SCALE GENOMIC DNA]</scope>
    <source>
        <tissue evidence="4">Fresh leaf</tissue>
    </source>
</reference>
<dbReference type="EMBL" id="MTKT01002534">
    <property type="protein sequence ID" value="OWM77526.1"/>
    <property type="molecule type" value="Genomic_DNA"/>
</dbReference>
<proteinExistence type="predicted"/>
<reference evidence="5 7" key="3">
    <citation type="submission" date="2017-11" db="EMBL/GenBank/DDBJ databases">
        <title>De-novo sequencing of pomegranate (Punica granatum L.) genome.</title>
        <authorList>
            <person name="Akparov Z."/>
            <person name="Amiraslanov A."/>
            <person name="Hajiyeva S."/>
            <person name="Abbasov M."/>
            <person name="Kaur K."/>
            <person name="Hamwieh A."/>
            <person name="Solovyev V."/>
            <person name="Salamov A."/>
            <person name="Braich B."/>
            <person name="Kosarev P."/>
            <person name="Mahmoud A."/>
            <person name="Hajiyev E."/>
            <person name="Babayeva S."/>
            <person name="Izzatullayeva V."/>
            <person name="Mammadov A."/>
            <person name="Mammadov A."/>
            <person name="Sharifova S."/>
            <person name="Ojaghi J."/>
            <person name="Eynullazada K."/>
            <person name="Bayramov B."/>
            <person name="Abdulazimova A."/>
            <person name="Shahmuradov I."/>
        </authorList>
    </citation>
    <scope>NUCLEOTIDE SEQUENCE [LARGE SCALE GENOMIC DNA]</scope>
    <source>
        <strain evidence="5">AG2017</strain>
        <strain evidence="7">cv. AG2017</strain>
        <tissue evidence="5">Leaf</tissue>
    </source>
</reference>
<evidence type="ECO:0000313" key="5">
    <source>
        <dbReference type="EMBL" id="PKI74739.1"/>
    </source>
</evidence>
<protein>
    <recommendedName>
        <fullName evidence="3">DUF4408 domain-containing protein</fullName>
    </recommendedName>
</protein>
<dbReference type="Proteomes" id="UP000197138">
    <property type="component" value="Unassembled WGS sequence"/>
</dbReference>
<dbReference type="AlphaFoldDB" id="A0A218WYA1"/>
<keyword evidence="2" id="KW-0472">Membrane</keyword>
<evidence type="ECO:0000313" key="7">
    <source>
        <dbReference type="Proteomes" id="UP000233551"/>
    </source>
</evidence>
<dbReference type="PANTHER" id="PTHR33098">
    <property type="entry name" value="COTTON FIBER (DUF761)"/>
    <property type="match status" value="1"/>
</dbReference>
<sequence>MVSSTAWNWLVSVQVLLISAGVVSIATALKFSVIPLISELSSSYLPPLRTSIVAWLKPPFLFLIINGIIITIAASYRFQYQSSREVSPQPIPDPPERVVEVRQVTVVASGGDMHEVYEDKRVVAEESNKDNCLAIEGGASDRYDEAEVLVDSRSPVVEMYSTEVVRPATHSLAKKPKPSPRFFHRKSLSGISGGGRAPRAGDFERHETMEATWKAITEGRVTTPTTVMRHLSRSGSWDDREGPQISPLELGPPPPPPSAAAPPTVKKSETFKDRSNRLQLPPLSPVKLRKEPSLSPEELNRRVEAFIEKFNEEMRLQRQASLEQLKETMGRGL</sequence>
<evidence type="ECO:0000256" key="1">
    <source>
        <dbReference type="SAM" id="MobiDB-lite"/>
    </source>
</evidence>
<reference evidence="6" key="1">
    <citation type="journal article" date="2017" name="Plant J.">
        <title>The pomegranate (Punica granatum L.) genome and the genomics of punicalagin biosynthesis.</title>
        <authorList>
            <person name="Qin G."/>
            <person name="Xu C."/>
            <person name="Ming R."/>
            <person name="Tang H."/>
            <person name="Guyot R."/>
            <person name="Kramer E.M."/>
            <person name="Hu Y."/>
            <person name="Yi X."/>
            <person name="Qi Y."/>
            <person name="Xu X."/>
            <person name="Gao Z."/>
            <person name="Pan H."/>
            <person name="Jian J."/>
            <person name="Tian Y."/>
            <person name="Yue Z."/>
            <person name="Xu Y."/>
        </authorList>
    </citation>
    <scope>NUCLEOTIDE SEQUENCE [LARGE SCALE GENOMIC DNA]</scope>
    <source>
        <strain evidence="6">cv. Dabenzi</strain>
    </source>
</reference>
<feature type="compositionally biased region" description="Basic and acidic residues" evidence="1">
    <location>
        <begin position="288"/>
        <end position="297"/>
    </location>
</feature>
<comment type="caution">
    <text evidence="4">The sequence shown here is derived from an EMBL/GenBank/DDBJ whole genome shotgun (WGS) entry which is preliminary data.</text>
</comment>
<feature type="region of interest" description="Disordered" evidence="1">
    <location>
        <begin position="169"/>
        <end position="201"/>
    </location>
</feature>
<feature type="compositionally biased region" description="Basic and acidic residues" evidence="1">
    <location>
        <begin position="266"/>
        <end position="276"/>
    </location>
</feature>
<dbReference type="Proteomes" id="UP000233551">
    <property type="component" value="Unassembled WGS sequence"/>
</dbReference>
<dbReference type="OrthoDB" id="1933168at2759"/>
<dbReference type="Pfam" id="PF05553">
    <property type="entry name" value="DUF761"/>
    <property type="match status" value="1"/>
</dbReference>
<keyword evidence="7" id="KW-1185">Reference proteome</keyword>
<dbReference type="PANTHER" id="PTHR33098:SF109">
    <property type="entry name" value="OS07G0563400 PROTEIN"/>
    <property type="match status" value="1"/>
</dbReference>
<feature type="transmembrane region" description="Helical" evidence="2">
    <location>
        <begin position="52"/>
        <end position="74"/>
    </location>
</feature>
<evidence type="ECO:0000259" key="3">
    <source>
        <dbReference type="Pfam" id="PF14364"/>
    </source>
</evidence>
<name>A0A218WYA1_PUNGR</name>
<organism evidence="4 6">
    <name type="scientific">Punica granatum</name>
    <name type="common">Pomegranate</name>
    <dbReference type="NCBI Taxonomy" id="22663"/>
    <lineage>
        <taxon>Eukaryota</taxon>
        <taxon>Viridiplantae</taxon>
        <taxon>Streptophyta</taxon>
        <taxon>Embryophyta</taxon>
        <taxon>Tracheophyta</taxon>
        <taxon>Spermatophyta</taxon>
        <taxon>Magnoliopsida</taxon>
        <taxon>eudicotyledons</taxon>
        <taxon>Gunneridae</taxon>
        <taxon>Pentapetalae</taxon>
        <taxon>rosids</taxon>
        <taxon>malvids</taxon>
        <taxon>Myrtales</taxon>
        <taxon>Lythraceae</taxon>
        <taxon>Punica</taxon>
    </lineage>
</organism>
<gene>
    <name evidence="4" type="ORF">CDL15_Pgr016924</name>
    <name evidence="5" type="ORF">CRG98_004848</name>
</gene>
<dbReference type="Pfam" id="PF14364">
    <property type="entry name" value="DUF4408"/>
    <property type="match status" value="1"/>
</dbReference>
<feature type="region of interest" description="Disordered" evidence="1">
    <location>
        <begin position="221"/>
        <end position="297"/>
    </location>
</feature>
<evidence type="ECO:0000313" key="6">
    <source>
        <dbReference type="Proteomes" id="UP000197138"/>
    </source>
</evidence>
<dbReference type="STRING" id="22663.A0A218WYA1"/>
<accession>A0A218WYA1</accession>
<dbReference type="InterPro" id="IPR008480">
    <property type="entry name" value="DUF761_pln"/>
</dbReference>
<dbReference type="GeneID" id="116206949"/>
<evidence type="ECO:0000313" key="4">
    <source>
        <dbReference type="EMBL" id="OWM77526.1"/>
    </source>
</evidence>
<feature type="compositionally biased region" description="Pro residues" evidence="1">
    <location>
        <begin position="250"/>
        <end position="260"/>
    </location>
</feature>
<keyword evidence="2" id="KW-1133">Transmembrane helix</keyword>
<dbReference type="EMBL" id="PGOL01000195">
    <property type="protein sequence ID" value="PKI74739.1"/>
    <property type="molecule type" value="Genomic_DNA"/>
</dbReference>
<keyword evidence="2" id="KW-0812">Transmembrane</keyword>
<feature type="compositionally biased region" description="Basic residues" evidence="1">
    <location>
        <begin position="172"/>
        <end position="187"/>
    </location>
</feature>
<evidence type="ECO:0000256" key="2">
    <source>
        <dbReference type="SAM" id="Phobius"/>
    </source>
</evidence>
<dbReference type="InterPro" id="IPR025520">
    <property type="entry name" value="DUF4408"/>
</dbReference>